<evidence type="ECO:0000313" key="1">
    <source>
        <dbReference type="EMBL" id="SVE61754.1"/>
    </source>
</evidence>
<organism evidence="1">
    <name type="scientific">marine metagenome</name>
    <dbReference type="NCBI Taxonomy" id="408172"/>
    <lineage>
        <taxon>unclassified sequences</taxon>
        <taxon>metagenomes</taxon>
        <taxon>ecological metagenomes</taxon>
    </lineage>
</organism>
<sequence length="103" mass="11441">EDKKLTRAEELAKKAVSLQRENADAADTLAQIYIAKGDKAAALKLYEEVAARPIANDDVYLNYVSVLLELDKKALASRKLASREFKSEAAKQRAESLKQQYGL</sequence>
<dbReference type="SUPFAM" id="SSF48452">
    <property type="entry name" value="TPR-like"/>
    <property type="match status" value="1"/>
</dbReference>
<gene>
    <name evidence="1" type="ORF">METZ01_LOCUS514608</name>
</gene>
<protein>
    <submittedName>
        <fullName evidence="1">Uncharacterized protein</fullName>
    </submittedName>
</protein>
<dbReference type="EMBL" id="UINC01229862">
    <property type="protein sequence ID" value="SVE61754.1"/>
    <property type="molecule type" value="Genomic_DNA"/>
</dbReference>
<accession>A0A383EYU9</accession>
<reference evidence="1" key="1">
    <citation type="submission" date="2018-05" db="EMBL/GenBank/DDBJ databases">
        <authorList>
            <person name="Lanie J.A."/>
            <person name="Ng W.-L."/>
            <person name="Kazmierczak K.M."/>
            <person name="Andrzejewski T.M."/>
            <person name="Davidsen T.M."/>
            <person name="Wayne K.J."/>
            <person name="Tettelin H."/>
            <person name="Glass J.I."/>
            <person name="Rusch D."/>
            <person name="Podicherti R."/>
            <person name="Tsui H.-C.T."/>
            <person name="Winkler M.E."/>
        </authorList>
    </citation>
    <scope>NUCLEOTIDE SEQUENCE</scope>
</reference>
<dbReference type="Gene3D" id="1.25.40.10">
    <property type="entry name" value="Tetratricopeptide repeat domain"/>
    <property type="match status" value="1"/>
</dbReference>
<feature type="non-terminal residue" evidence="1">
    <location>
        <position position="1"/>
    </location>
</feature>
<name>A0A383EYU9_9ZZZZ</name>
<proteinExistence type="predicted"/>
<dbReference type="AlphaFoldDB" id="A0A383EYU9"/>
<dbReference type="InterPro" id="IPR011990">
    <property type="entry name" value="TPR-like_helical_dom_sf"/>
</dbReference>